<sequence length="327" mass="36661">MELITVWTFYVVLPSIIIAVLFIGVISFCRQSRKGSITFSALGIVTFIVTWALIALVFPITVIHADICSTHDEFLNRHLRPEVYKAMQFYQTCQITEKVYKAMQFYQTCQITESHSNVPPNLPLNEMSDRFTQIQNSEGKLETMLNALFNASTELTDAMQIFERDITQSFKAIGALESTLSCYSMQNDVKDAKNGICHDAVIGSFVMFLSTLSLGLFMFILLIVVSQTCPTDYIEVRDDDPFYRPHQDTVIPADIYGTHVFNHRSRFQQSSDQNEPSTSTTTATNILGQPNNQSQPLLDSNWQRSSATAPIASGNNSVSAATGNRFI</sequence>
<dbReference type="Proteomes" id="UP000887579">
    <property type="component" value="Unplaced"/>
</dbReference>
<reference evidence="2" key="1">
    <citation type="submission" date="2022-11" db="UniProtKB">
        <authorList>
            <consortium name="WormBaseParasite"/>
        </authorList>
    </citation>
    <scope>IDENTIFICATION</scope>
</reference>
<accession>A0AC34F746</accession>
<evidence type="ECO:0000313" key="2">
    <source>
        <dbReference type="WBParaSite" id="ES5_v2.g12761.t1"/>
    </source>
</evidence>
<evidence type="ECO:0000313" key="1">
    <source>
        <dbReference type="Proteomes" id="UP000887579"/>
    </source>
</evidence>
<dbReference type="WBParaSite" id="ES5_v2.g12761.t1">
    <property type="protein sequence ID" value="ES5_v2.g12761.t1"/>
    <property type="gene ID" value="ES5_v2.g12761"/>
</dbReference>
<organism evidence="1 2">
    <name type="scientific">Panagrolaimus sp. ES5</name>
    <dbReference type="NCBI Taxonomy" id="591445"/>
    <lineage>
        <taxon>Eukaryota</taxon>
        <taxon>Metazoa</taxon>
        <taxon>Ecdysozoa</taxon>
        <taxon>Nematoda</taxon>
        <taxon>Chromadorea</taxon>
        <taxon>Rhabditida</taxon>
        <taxon>Tylenchina</taxon>
        <taxon>Panagrolaimomorpha</taxon>
        <taxon>Panagrolaimoidea</taxon>
        <taxon>Panagrolaimidae</taxon>
        <taxon>Panagrolaimus</taxon>
    </lineage>
</organism>
<protein>
    <submittedName>
        <fullName evidence="2">Protein tweety homolog</fullName>
    </submittedName>
</protein>
<proteinExistence type="predicted"/>
<name>A0AC34F746_9BILA</name>